<organism evidence="7 8">
    <name type="scientific">Halobaculum litoreum</name>
    <dbReference type="NCBI Taxonomy" id="3031998"/>
    <lineage>
        <taxon>Archaea</taxon>
        <taxon>Methanobacteriati</taxon>
        <taxon>Methanobacteriota</taxon>
        <taxon>Stenosarchaea group</taxon>
        <taxon>Halobacteria</taxon>
        <taxon>Halobacteriales</taxon>
        <taxon>Haloferacaceae</taxon>
        <taxon>Halobaculum</taxon>
    </lineage>
</organism>
<dbReference type="PRINTS" id="PR00344">
    <property type="entry name" value="BCTRLSENSOR"/>
</dbReference>
<proteinExistence type="predicted"/>
<dbReference type="InterPro" id="IPR005467">
    <property type="entry name" value="His_kinase_dom"/>
</dbReference>
<dbReference type="Pfam" id="PF02518">
    <property type="entry name" value="HATPase_c"/>
    <property type="match status" value="1"/>
</dbReference>
<dbReference type="Proteomes" id="UP001596368">
    <property type="component" value="Unassembled WGS sequence"/>
</dbReference>
<dbReference type="InterPro" id="IPR036890">
    <property type="entry name" value="HATPase_C_sf"/>
</dbReference>
<dbReference type="AlphaFoldDB" id="A0ABD5XW98"/>
<keyword evidence="3" id="KW-0808">Transferase</keyword>
<keyword evidence="8" id="KW-1185">Reference proteome</keyword>
<feature type="domain" description="Histidine kinase" evidence="6">
    <location>
        <begin position="1"/>
        <end position="104"/>
    </location>
</feature>
<dbReference type="PANTHER" id="PTHR43711:SF1">
    <property type="entry name" value="HISTIDINE KINASE 1"/>
    <property type="match status" value="1"/>
</dbReference>
<evidence type="ECO:0000256" key="3">
    <source>
        <dbReference type="ARBA" id="ARBA00022679"/>
    </source>
</evidence>
<dbReference type="GO" id="GO:0000160">
    <property type="term" value="P:phosphorelay signal transduction system"/>
    <property type="evidence" value="ECO:0007669"/>
    <property type="project" value="UniProtKB-KW"/>
</dbReference>
<comment type="catalytic activity">
    <reaction evidence="1">
        <text>ATP + protein L-histidine = ADP + protein N-phospho-L-histidine.</text>
        <dbReference type="EC" id="2.7.13.3"/>
    </reaction>
</comment>
<name>A0ABD5XW98_9EURY</name>
<evidence type="ECO:0000259" key="6">
    <source>
        <dbReference type="PROSITE" id="PS50109"/>
    </source>
</evidence>
<gene>
    <name evidence="7" type="ORF">ACFQRB_14630</name>
</gene>
<dbReference type="PROSITE" id="PS50109">
    <property type="entry name" value="HIS_KIN"/>
    <property type="match status" value="1"/>
</dbReference>
<dbReference type="Gene3D" id="3.30.565.10">
    <property type="entry name" value="Histidine kinase-like ATPase, C-terminal domain"/>
    <property type="match status" value="1"/>
</dbReference>
<dbReference type="SMART" id="SM00387">
    <property type="entry name" value="HATPase_c"/>
    <property type="match status" value="1"/>
</dbReference>
<protein>
    <recommendedName>
        <fullName evidence="2">histidine kinase</fullName>
        <ecNumber evidence="2">2.7.13.3</ecNumber>
    </recommendedName>
</protein>
<evidence type="ECO:0000256" key="2">
    <source>
        <dbReference type="ARBA" id="ARBA00012438"/>
    </source>
</evidence>
<evidence type="ECO:0000256" key="4">
    <source>
        <dbReference type="ARBA" id="ARBA00022777"/>
    </source>
</evidence>
<dbReference type="PANTHER" id="PTHR43711">
    <property type="entry name" value="TWO-COMPONENT HISTIDINE KINASE"/>
    <property type="match status" value="1"/>
</dbReference>
<reference evidence="7 8" key="1">
    <citation type="journal article" date="2019" name="Int. J. Syst. Evol. Microbiol.">
        <title>The Global Catalogue of Microorganisms (GCM) 10K type strain sequencing project: providing services to taxonomists for standard genome sequencing and annotation.</title>
        <authorList>
            <consortium name="The Broad Institute Genomics Platform"/>
            <consortium name="The Broad Institute Genome Sequencing Center for Infectious Disease"/>
            <person name="Wu L."/>
            <person name="Ma J."/>
        </authorList>
    </citation>
    <scope>NUCLEOTIDE SEQUENCE [LARGE SCALE GENOMIC DNA]</scope>
    <source>
        <strain evidence="7 8">DT92</strain>
    </source>
</reference>
<evidence type="ECO:0000256" key="1">
    <source>
        <dbReference type="ARBA" id="ARBA00000085"/>
    </source>
</evidence>
<dbReference type="EC" id="2.7.13.3" evidence="2"/>
<dbReference type="SUPFAM" id="SSF55874">
    <property type="entry name" value="ATPase domain of HSP90 chaperone/DNA topoisomerase II/histidine kinase"/>
    <property type="match status" value="1"/>
</dbReference>
<keyword evidence="5" id="KW-0902">Two-component regulatory system</keyword>
<dbReference type="InterPro" id="IPR050736">
    <property type="entry name" value="Sensor_HK_Regulatory"/>
</dbReference>
<evidence type="ECO:0000256" key="5">
    <source>
        <dbReference type="ARBA" id="ARBA00023012"/>
    </source>
</evidence>
<evidence type="ECO:0000313" key="8">
    <source>
        <dbReference type="Proteomes" id="UP001596368"/>
    </source>
</evidence>
<dbReference type="InterPro" id="IPR003594">
    <property type="entry name" value="HATPase_dom"/>
</dbReference>
<sequence>MPEDTVVVADSGRLDRLFENLVRNAVEHGGDDVTVTVEAGDGWFAVGDDGPGLPPALHDTAFEEGNSGGGGTGIGLAIVRSVAEAHGWTVEVDPAADGARFVVRGVRRVTPVDGGRDADRAPGRDIRND</sequence>
<dbReference type="InterPro" id="IPR004358">
    <property type="entry name" value="Sig_transdc_His_kin-like_C"/>
</dbReference>
<evidence type="ECO:0000313" key="7">
    <source>
        <dbReference type="EMBL" id="MFC7137350.1"/>
    </source>
</evidence>
<accession>A0ABD5XW98</accession>
<dbReference type="GO" id="GO:0004673">
    <property type="term" value="F:protein histidine kinase activity"/>
    <property type="evidence" value="ECO:0007669"/>
    <property type="project" value="UniProtKB-EC"/>
</dbReference>
<keyword evidence="4 7" id="KW-0418">Kinase</keyword>
<dbReference type="EMBL" id="JBHSZG010000001">
    <property type="protein sequence ID" value="MFC7137350.1"/>
    <property type="molecule type" value="Genomic_DNA"/>
</dbReference>
<comment type="caution">
    <text evidence="7">The sequence shown here is derived from an EMBL/GenBank/DDBJ whole genome shotgun (WGS) entry which is preliminary data.</text>
</comment>